<dbReference type="RefSeq" id="WP_139857555.1">
    <property type="nucleotide sequence ID" value="NZ_CAADFC020000004.1"/>
</dbReference>
<name>A0A508ST81_9BRAD</name>
<proteinExistence type="predicted"/>
<dbReference type="EMBL" id="CAADFC020000004">
    <property type="protein sequence ID" value="VIO65729.1"/>
    <property type="molecule type" value="Genomic_DNA"/>
</dbReference>
<comment type="caution">
    <text evidence="2">The sequence shown here is derived from an EMBL/GenBank/DDBJ whole genome shotgun (WGS) entry which is preliminary data.</text>
</comment>
<keyword evidence="3" id="KW-1185">Reference proteome</keyword>
<dbReference type="Proteomes" id="UP000328092">
    <property type="component" value="Unassembled WGS sequence"/>
</dbReference>
<sequence length="159" mass="17701">MDALLTAIAIWISTNYGLPADFEHPRIERAPSVAMAGLREKGLVSPLQREASILETQDGPPTPRDVIAVYNDRTRTIHLLDRWSGRTPAELSVLVHEMVHHLQNEAGAAYECPAEREKLAYQAQDKWLSLFGTSLENEFKIDGFTLLISTSCAMSMGLH</sequence>
<dbReference type="InterPro" id="IPR046589">
    <property type="entry name" value="DUF6647"/>
</dbReference>
<organism evidence="2 3">
    <name type="scientific">Bradyrhizobium ivorense</name>
    <dbReference type="NCBI Taxonomy" id="2511166"/>
    <lineage>
        <taxon>Bacteria</taxon>
        <taxon>Pseudomonadati</taxon>
        <taxon>Pseudomonadota</taxon>
        <taxon>Alphaproteobacteria</taxon>
        <taxon>Hyphomicrobiales</taxon>
        <taxon>Nitrobacteraceae</taxon>
        <taxon>Bradyrhizobium</taxon>
    </lineage>
</organism>
<dbReference type="Pfam" id="PF20352">
    <property type="entry name" value="DUF6647"/>
    <property type="match status" value="1"/>
</dbReference>
<dbReference type="OrthoDB" id="7851356at2"/>
<accession>A0A508ST81</accession>
<protein>
    <recommendedName>
        <fullName evidence="1">DUF6647 domain-containing protein</fullName>
    </recommendedName>
</protein>
<gene>
    <name evidence="2" type="ORF">CI1B_08360</name>
</gene>
<evidence type="ECO:0000313" key="2">
    <source>
        <dbReference type="EMBL" id="VIO65729.1"/>
    </source>
</evidence>
<dbReference type="AlphaFoldDB" id="A0A508ST81"/>
<reference evidence="2" key="1">
    <citation type="submission" date="2019-02" db="EMBL/GenBank/DDBJ databases">
        <authorList>
            <person name="Pothier F.J."/>
        </authorList>
    </citation>
    <scope>NUCLEOTIDE SEQUENCE</scope>
    <source>
        <strain evidence="2">CI-1B</strain>
    </source>
</reference>
<feature type="domain" description="DUF6647" evidence="1">
    <location>
        <begin position="68"/>
        <end position="134"/>
    </location>
</feature>
<evidence type="ECO:0000259" key="1">
    <source>
        <dbReference type="Pfam" id="PF20352"/>
    </source>
</evidence>
<evidence type="ECO:0000313" key="3">
    <source>
        <dbReference type="Proteomes" id="UP000328092"/>
    </source>
</evidence>